<dbReference type="Proteomes" id="UP000521943">
    <property type="component" value="Unassembled WGS sequence"/>
</dbReference>
<dbReference type="EMBL" id="JACGCI010000021">
    <property type="protein sequence ID" value="KAF6757801.1"/>
    <property type="molecule type" value="Genomic_DNA"/>
</dbReference>
<organism evidence="2 3">
    <name type="scientific">Ephemerocybe angulata</name>
    <dbReference type="NCBI Taxonomy" id="980116"/>
    <lineage>
        <taxon>Eukaryota</taxon>
        <taxon>Fungi</taxon>
        <taxon>Dikarya</taxon>
        <taxon>Basidiomycota</taxon>
        <taxon>Agaricomycotina</taxon>
        <taxon>Agaricomycetes</taxon>
        <taxon>Agaricomycetidae</taxon>
        <taxon>Agaricales</taxon>
        <taxon>Agaricineae</taxon>
        <taxon>Psathyrellaceae</taxon>
        <taxon>Ephemerocybe</taxon>
    </lineage>
</organism>
<keyword evidence="3" id="KW-1185">Reference proteome</keyword>
<protein>
    <submittedName>
        <fullName evidence="2">Uncharacterized protein</fullName>
    </submittedName>
</protein>
<accession>A0A8H6I5L5</accession>
<feature type="region of interest" description="Disordered" evidence="1">
    <location>
        <begin position="38"/>
        <end position="84"/>
    </location>
</feature>
<feature type="region of interest" description="Disordered" evidence="1">
    <location>
        <begin position="129"/>
        <end position="174"/>
    </location>
</feature>
<feature type="compositionally biased region" description="Low complexity" evidence="1">
    <location>
        <begin position="131"/>
        <end position="140"/>
    </location>
</feature>
<proteinExistence type="predicted"/>
<evidence type="ECO:0000313" key="3">
    <source>
        <dbReference type="Proteomes" id="UP000521943"/>
    </source>
</evidence>
<dbReference type="OrthoDB" id="3262664at2759"/>
<feature type="compositionally biased region" description="Low complexity" evidence="1">
    <location>
        <begin position="165"/>
        <end position="174"/>
    </location>
</feature>
<feature type="compositionally biased region" description="Low complexity" evidence="1">
    <location>
        <begin position="38"/>
        <end position="51"/>
    </location>
</feature>
<dbReference type="AlphaFoldDB" id="A0A8H6I5L5"/>
<comment type="caution">
    <text evidence="2">The sequence shown here is derived from an EMBL/GenBank/DDBJ whole genome shotgun (WGS) entry which is preliminary data.</text>
</comment>
<name>A0A8H6I5L5_9AGAR</name>
<reference evidence="2 3" key="1">
    <citation type="submission" date="2020-07" db="EMBL/GenBank/DDBJ databases">
        <title>Comparative genomics of pyrophilous fungi reveals a link between fire events and developmental genes.</title>
        <authorList>
            <consortium name="DOE Joint Genome Institute"/>
            <person name="Steindorff A.S."/>
            <person name="Carver A."/>
            <person name="Calhoun S."/>
            <person name="Stillman K."/>
            <person name="Liu H."/>
            <person name="Lipzen A."/>
            <person name="Pangilinan J."/>
            <person name="Labutti K."/>
            <person name="Bruns T.D."/>
            <person name="Grigoriev I.V."/>
        </authorList>
    </citation>
    <scope>NUCLEOTIDE SEQUENCE [LARGE SCALE GENOMIC DNA]</scope>
    <source>
        <strain evidence="2 3">CBS 144469</strain>
    </source>
</reference>
<sequence length="225" mass="23803">MDDLVASLSSSHIGQEAHDLAALQVQLAEAFGLSGAPVSSFASSSRIPVSVPMGSQRRGWRQPCTTPTARSPATPGMWGDVGGRAGYRSRASSVSTSMSNQHYRGVGGYEDFEDELMVEDLLVPEASMPWSSSVSTSTSTGHHHRTPNTSARMNPSTSIPVSHQPSSMSMSMSFSPATSPSSAFALNDPFFLQTQANAQSYFHDNSNIMQHGHPGASSSFATAGF</sequence>
<feature type="compositionally biased region" description="Polar residues" evidence="1">
    <location>
        <begin position="147"/>
        <end position="164"/>
    </location>
</feature>
<evidence type="ECO:0000256" key="1">
    <source>
        <dbReference type="SAM" id="MobiDB-lite"/>
    </source>
</evidence>
<gene>
    <name evidence="2" type="ORF">DFP72DRAFT_1065597</name>
</gene>
<evidence type="ECO:0000313" key="2">
    <source>
        <dbReference type="EMBL" id="KAF6757801.1"/>
    </source>
</evidence>